<dbReference type="AlphaFoldDB" id="A0A2M9A3X9"/>
<comment type="caution">
    <text evidence="2">The sequence shown here is derived from an EMBL/GenBank/DDBJ whole genome shotgun (WGS) entry which is preliminary data.</text>
</comment>
<dbReference type="EMBL" id="PGEX01000001">
    <property type="protein sequence ID" value="PJJ40422.1"/>
    <property type="molecule type" value="Genomic_DNA"/>
</dbReference>
<evidence type="ECO:0000313" key="2">
    <source>
        <dbReference type="EMBL" id="PJJ40422.1"/>
    </source>
</evidence>
<name>A0A2M9A3X9_9BACT</name>
<keyword evidence="1" id="KW-0812">Transmembrane</keyword>
<gene>
    <name evidence="2" type="ORF">BGX16_0343</name>
</gene>
<evidence type="ECO:0000313" key="3">
    <source>
        <dbReference type="Proteomes" id="UP000231134"/>
    </source>
</evidence>
<accession>A0A2M9A3X9</accession>
<keyword evidence="1" id="KW-0472">Membrane</keyword>
<protein>
    <submittedName>
        <fullName evidence="2">Uncharacterized protein</fullName>
    </submittedName>
</protein>
<dbReference type="Proteomes" id="UP000231134">
    <property type="component" value="Unassembled WGS sequence"/>
</dbReference>
<organism evidence="2 3">
    <name type="scientific">Hallerella succinigenes</name>
    <dbReference type="NCBI Taxonomy" id="1896222"/>
    <lineage>
        <taxon>Bacteria</taxon>
        <taxon>Pseudomonadati</taxon>
        <taxon>Fibrobacterota</taxon>
        <taxon>Fibrobacteria</taxon>
        <taxon>Fibrobacterales</taxon>
        <taxon>Fibrobacteraceae</taxon>
        <taxon>Hallerella</taxon>
    </lineage>
</organism>
<evidence type="ECO:0000256" key="1">
    <source>
        <dbReference type="SAM" id="Phobius"/>
    </source>
</evidence>
<keyword evidence="3" id="KW-1185">Reference proteome</keyword>
<feature type="transmembrane region" description="Helical" evidence="1">
    <location>
        <begin position="6"/>
        <end position="26"/>
    </location>
</feature>
<sequence>MELTTGGLIFMIASWVAILGLNIFCFSKIFGKKK</sequence>
<proteinExistence type="predicted"/>
<reference evidence="2 3" key="1">
    <citation type="submission" date="2017-11" db="EMBL/GenBank/DDBJ databases">
        <title>Animal gut microbial communities from fecal samples from Wisconsin, USA.</title>
        <authorList>
            <person name="Neumann A."/>
        </authorList>
    </citation>
    <scope>NUCLEOTIDE SEQUENCE [LARGE SCALE GENOMIC DNA]</scope>
    <source>
        <strain evidence="2 3">UWS3</strain>
    </source>
</reference>
<keyword evidence="1" id="KW-1133">Transmembrane helix</keyword>